<gene>
    <name evidence="1" type="ORF">ASZ90_014609</name>
</gene>
<comment type="caution">
    <text evidence="1">The sequence shown here is derived from an EMBL/GenBank/DDBJ whole genome shotgun (WGS) entry which is preliminary data.</text>
</comment>
<protein>
    <submittedName>
        <fullName evidence="1">Uncharacterized protein</fullName>
    </submittedName>
</protein>
<sequence>MLKYLQEEEEAATSVDIANRTGLEQYEVMEAFSSLAEKDLFIAVDRTAGELSESGRDYNLFNDACIDTLYDGLQPETRILLDHFIEDPDATPSREVLAAADGLNPEEIETAIDELERLGYPARLRVQP</sequence>
<proteinExistence type="predicted"/>
<organism evidence="1">
    <name type="scientific">hydrocarbon metagenome</name>
    <dbReference type="NCBI Taxonomy" id="938273"/>
    <lineage>
        <taxon>unclassified sequences</taxon>
        <taxon>metagenomes</taxon>
        <taxon>ecological metagenomes</taxon>
    </lineage>
</organism>
<dbReference type="AlphaFoldDB" id="A0A0W8F4R2"/>
<name>A0A0W8F4R2_9ZZZZ</name>
<accession>A0A0W8F4R2</accession>
<reference evidence="1" key="1">
    <citation type="journal article" date="2015" name="Proc. Natl. Acad. Sci. U.S.A.">
        <title>Networks of energetic and metabolic interactions define dynamics in microbial communities.</title>
        <authorList>
            <person name="Embree M."/>
            <person name="Liu J.K."/>
            <person name="Al-Bassam M.M."/>
            <person name="Zengler K."/>
        </authorList>
    </citation>
    <scope>NUCLEOTIDE SEQUENCE</scope>
</reference>
<dbReference type="EMBL" id="LNQE01001536">
    <property type="protein sequence ID" value="KUG15742.1"/>
    <property type="molecule type" value="Genomic_DNA"/>
</dbReference>
<evidence type="ECO:0000313" key="1">
    <source>
        <dbReference type="EMBL" id="KUG15742.1"/>
    </source>
</evidence>